<dbReference type="SUPFAM" id="SSF103473">
    <property type="entry name" value="MFS general substrate transporter"/>
    <property type="match status" value="1"/>
</dbReference>
<reference evidence="8 9" key="1">
    <citation type="journal article" date="2016" name="Nat. Commun.">
        <title>Thousands of microbial genomes shed light on interconnected biogeochemical processes in an aquifer system.</title>
        <authorList>
            <person name="Anantharaman K."/>
            <person name="Brown C.T."/>
            <person name="Hug L.A."/>
            <person name="Sharon I."/>
            <person name="Castelle C.J."/>
            <person name="Probst A.J."/>
            <person name="Thomas B.C."/>
            <person name="Singh A."/>
            <person name="Wilkins M.J."/>
            <person name="Karaoz U."/>
            <person name="Brodie E.L."/>
            <person name="Williams K.H."/>
            <person name="Hubbard S.S."/>
            <person name="Banfield J.F."/>
        </authorList>
    </citation>
    <scope>NUCLEOTIDE SEQUENCE [LARGE SCALE GENOMIC DNA]</scope>
</reference>
<feature type="transmembrane region" description="Helical" evidence="6">
    <location>
        <begin position="317"/>
        <end position="340"/>
    </location>
</feature>
<accession>A0A1F6AG25</accession>
<feature type="transmembrane region" description="Helical" evidence="6">
    <location>
        <begin position="291"/>
        <end position="311"/>
    </location>
</feature>
<evidence type="ECO:0000256" key="2">
    <source>
        <dbReference type="ARBA" id="ARBA00022475"/>
    </source>
</evidence>
<dbReference type="PANTHER" id="PTHR23513:SF6">
    <property type="entry name" value="MAJOR FACILITATOR SUPERFAMILY ASSOCIATED DOMAIN-CONTAINING PROTEIN"/>
    <property type="match status" value="1"/>
</dbReference>
<evidence type="ECO:0000256" key="6">
    <source>
        <dbReference type="SAM" id="Phobius"/>
    </source>
</evidence>
<gene>
    <name evidence="8" type="ORF">A3A79_00680</name>
</gene>
<evidence type="ECO:0000256" key="4">
    <source>
        <dbReference type="ARBA" id="ARBA00022989"/>
    </source>
</evidence>
<feature type="transmembrane region" description="Helical" evidence="6">
    <location>
        <begin position="12"/>
        <end position="36"/>
    </location>
</feature>
<evidence type="ECO:0000259" key="7">
    <source>
        <dbReference type="PROSITE" id="PS50850"/>
    </source>
</evidence>
<feature type="transmembrane region" description="Helical" evidence="6">
    <location>
        <begin position="48"/>
        <end position="67"/>
    </location>
</feature>
<keyword evidence="5 6" id="KW-0472">Membrane</keyword>
<organism evidence="8 9">
    <name type="scientific">Candidatus Gottesmanbacteria bacterium RIFCSPLOWO2_01_FULL_43_11b</name>
    <dbReference type="NCBI Taxonomy" id="1798392"/>
    <lineage>
        <taxon>Bacteria</taxon>
        <taxon>Candidatus Gottesmaniibacteriota</taxon>
    </lineage>
</organism>
<dbReference type="Pfam" id="PF07690">
    <property type="entry name" value="MFS_1"/>
    <property type="match status" value="1"/>
</dbReference>
<evidence type="ECO:0000313" key="8">
    <source>
        <dbReference type="EMBL" id="OGG23709.1"/>
    </source>
</evidence>
<dbReference type="Proteomes" id="UP000178759">
    <property type="component" value="Unassembled WGS sequence"/>
</dbReference>
<evidence type="ECO:0000256" key="3">
    <source>
        <dbReference type="ARBA" id="ARBA00022692"/>
    </source>
</evidence>
<proteinExistence type="predicted"/>
<feature type="transmembrane region" description="Helical" evidence="6">
    <location>
        <begin position="164"/>
        <end position="185"/>
    </location>
</feature>
<dbReference type="Gene3D" id="1.20.1250.20">
    <property type="entry name" value="MFS general substrate transporter like domains"/>
    <property type="match status" value="1"/>
</dbReference>
<feature type="transmembrane region" description="Helical" evidence="6">
    <location>
        <begin position="129"/>
        <end position="152"/>
    </location>
</feature>
<evidence type="ECO:0000313" key="9">
    <source>
        <dbReference type="Proteomes" id="UP000178759"/>
    </source>
</evidence>
<keyword evidence="3 6" id="KW-0812">Transmembrane</keyword>
<dbReference type="GO" id="GO:0005886">
    <property type="term" value="C:plasma membrane"/>
    <property type="evidence" value="ECO:0007669"/>
    <property type="project" value="UniProtKB-SubCell"/>
</dbReference>
<dbReference type="CDD" id="cd06173">
    <property type="entry name" value="MFS_MefA_like"/>
    <property type="match status" value="1"/>
</dbReference>
<keyword evidence="4 6" id="KW-1133">Transmembrane helix</keyword>
<dbReference type="InterPro" id="IPR036259">
    <property type="entry name" value="MFS_trans_sf"/>
</dbReference>
<feature type="transmembrane region" description="Helical" evidence="6">
    <location>
        <begin position="352"/>
        <end position="374"/>
    </location>
</feature>
<dbReference type="EMBL" id="MFJV01000001">
    <property type="protein sequence ID" value="OGG23709.1"/>
    <property type="molecule type" value="Genomic_DNA"/>
</dbReference>
<protein>
    <recommendedName>
        <fullName evidence="7">Major facilitator superfamily (MFS) profile domain-containing protein</fullName>
    </recommendedName>
</protein>
<sequence length="406" mass="43898">MHAVLSHSNFRNLWLGQIFSQLALNSLLFVLALVVYQKTASNAAVSGLFLSYGVPAVLFGMMAGAIVDRLDRRSVLITCDIIRAWLVLTLFFYGNHVGVVYLVVFLSALINQFYVPAEAPLIPRFVPKVNLVSANSLFSFTYYSSMGIGFIFAGPLVRQFGSQWSLLVIALFFVTAAMMVFRLPVQGIGLKSLTQIFHYSPVYLIERILGLLQEGIRYVAASPILFDSLLLLTGTQIILAILGTLGPGFADTVLHIDIRDVSWVVVAPTVAGIIAGALWVGNFGYRINPQLLIRIGVISAGALLIVVSILANAPLLLVLILFFLLGISNALLDVPANATLQGRASRLMRGRVYGILTAAVGGVGILPVVVGGVLADVIGIRKVIFMLGAIILTYGTIRMRYNKKSS</sequence>
<feature type="transmembrane region" description="Helical" evidence="6">
    <location>
        <begin position="224"/>
        <end position="249"/>
    </location>
</feature>
<dbReference type="PROSITE" id="PS50850">
    <property type="entry name" value="MFS"/>
    <property type="match status" value="1"/>
</dbReference>
<feature type="transmembrane region" description="Helical" evidence="6">
    <location>
        <begin position="74"/>
        <end position="93"/>
    </location>
</feature>
<feature type="transmembrane region" description="Helical" evidence="6">
    <location>
        <begin position="380"/>
        <end position="397"/>
    </location>
</feature>
<dbReference type="STRING" id="1798392.A3A79_00680"/>
<feature type="domain" description="Major facilitator superfamily (MFS) profile" evidence="7">
    <location>
        <begin position="314"/>
        <end position="406"/>
    </location>
</feature>
<dbReference type="InterPro" id="IPR020846">
    <property type="entry name" value="MFS_dom"/>
</dbReference>
<comment type="subcellular location">
    <subcellularLocation>
        <location evidence="1">Cell membrane</location>
        <topology evidence="1">Multi-pass membrane protein</topology>
    </subcellularLocation>
</comment>
<dbReference type="InterPro" id="IPR011701">
    <property type="entry name" value="MFS"/>
</dbReference>
<feature type="transmembrane region" description="Helical" evidence="6">
    <location>
        <begin position="261"/>
        <end position="279"/>
    </location>
</feature>
<keyword evidence="2" id="KW-1003">Cell membrane</keyword>
<dbReference type="GO" id="GO:0022857">
    <property type="term" value="F:transmembrane transporter activity"/>
    <property type="evidence" value="ECO:0007669"/>
    <property type="project" value="InterPro"/>
</dbReference>
<evidence type="ECO:0000256" key="1">
    <source>
        <dbReference type="ARBA" id="ARBA00004651"/>
    </source>
</evidence>
<dbReference type="AlphaFoldDB" id="A0A1F6AG25"/>
<dbReference type="PANTHER" id="PTHR23513">
    <property type="entry name" value="INTEGRAL MEMBRANE EFFLUX PROTEIN-RELATED"/>
    <property type="match status" value="1"/>
</dbReference>
<name>A0A1F6AG25_9BACT</name>
<evidence type="ECO:0000256" key="5">
    <source>
        <dbReference type="ARBA" id="ARBA00023136"/>
    </source>
</evidence>
<comment type="caution">
    <text evidence="8">The sequence shown here is derived from an EMBL/GenBank/DDBJ whole genome shotgun (WGS) entry which is preliminary data.</text>
</comment>